<protein>
    <submittedName>
        <fullName evidence="1">Uncharacterized protein</fullName>
    </submittedName>
</protein>
<gene>
    <name evidence="1" type="ORF">BGCPKDLD_4499</name>
</gene>
<organism evidence="1 2">
    <name type="scientific">Methylorubrum suomiense</name>
    <dbReference type="NCBI Taxonomy" id="144191"/>
    <lineage>
        <taxon>Bacteria</taxon>
        <taxon>Pseudomonadati</taxon>
        <taxon>Pseudomonadota</taxon>
        <taxon>Alphaproteobacteria</taxon>
        <taxon>Hyphomicrobiales</taxon>
        <taxon>Methylobacteriaceae</taxon>
        <taxon>Methylorubrum</taxon>
    </lineage>
</organism>
<reference evidence="1" key="2">
    <citation type="submission" date="2021-08" db="EMBL/GenBank/DDBJ databases">
        <authorList>
            <person name="Tani A."/>
            <person name="Ola A."/>
            <person name="Ogura Y."/>
            <person name="Katsura K."/>
            <person name="Hayashi T."/>
        </authorList>
    </citation>
    <scope>NUCLEOTIDE SEQUENCE</scope>
    <source>
        <strain evidence="1">DSM 14458</strain>
    </source>
</reference>
<comment type="caution">
    <text evidence="1">The sequence shown here is derived from an EMBL/GenBank/DDBJ whole genome shotgun (WGS) entry which is preliminary data.</text>
</comment>
<accession>A0ABQ4UZY2</accession>
<dbReference type="EMBL" id="BPRE01000018">
    <property type="protein sequence ID" value="GJE77891.1"/>
    <property type="molecule type" value="Genomic_DNA"/>
</dbReference>
<sequence>MDVVPHDSLLAYEGEYNRVRGALIAEGTSLNAWLKSRGISRQLAYSALRGQSQGKKARELRARILTEVLSTAA</sequence>
<evidence type="ECO:0000313" key="1">
    <source>
        <dbReference type="EMBL" id="GJE77891.1"/>
    </source>
</evidence>
<dbReference type="Proteomes" id="UP001055093">
    <property type="component" value="Unassembled WGS sequence"/>
</dbReference>
<proteinExistence type="predicted"/>
<evidence type="ECO:0000313" key="2">
    <source>
        <dbReference type="Proteomes" id="UP001055093"/>
    </source>
</evidence>
<reference evidence="1" key="1">
    <citation type="journal article" date="2021" name="Front. Microbiol.">
        <title>Comprehensive Comparative Genomics and Phenotyping of Methylobacterium Species.</title>
        <authorList>
            <person name="Alessa O."/>
            <person name="Ogura Y."/>
            <person name="Fujitani Y."/>
            <person name="Takami H."/>
            <person name="Hayashi T."/>
            <person name="Sahin N."/>
            <person name="Tani A."/>
        </authorList>
    </citation>
    <scope>NUCLEOTIDE SEQUENCE</scope>
    <source>
        <strain evidence="1">DSM 14458</strain>
    </source>
</reference>
<name>A0ABQ4UZY2_9HYPH</name>
<keyword evidence="2" id="KW-1185">Reference proteome</keyword>
<dbReference type="RefSeq" id="WP_238308584.1">
    <property type="nucleotide sequence ID" value="NZ_BPRE01000018.1"/>
</dbReference>